<accession>A0A1B7Y3H5</accession>
<dbReference type="VEuPathDB" id="FungiDB:CH63R_10681"/>
<gene>
    <name evidence="1" type="ORF">CH63R_10681</name>
</gene>
<dbReference type="Proteomes" id="UP000092177">
    <property type="component" value="Unassembled WGS sequence"/>
</dbReference>
<name>A0A1B7Y3H5_COLHI</name>
<organism evidence="1 2">
    <name type="scientific">Colletotrichum higginsianum (strain IMI 349063)</name>
    <name type="common">Crucifer anthracnose fungus</name>
    <dbReference type="NCBI Taxonomy" id="759273"/>
    <lineage>
        <taxon>Eukaryota</taxon>
        <taxon>Fungi</taxon>
        <taxon>Dikarya</taxon>
        <taxon>Ascomycota</taxon>
        <taxon>Pezizomycotina</taxon>
        <taxon>Sordariomycetes</taxon>
        <taxon>Hypocreomycetidae</taxon>
        <taxon>Glomerellales</taxon>
        <taxon>Glomerellaceae</taxon>
        <taxon>Colletotrichum</taxon>
        <taxon>Colletotrichum destructivum species complex</taxon>
    </lineage>
</organism>
<evidence type="ECO:0000313" key="1">
    <source>
        <dbReference type="EMBL" id="OBR06561.1"/>
    </source>
</evidence>
<evidence type="ECO:0000313" key="2">
    <source>
        <dbReference type="Proteomes" id="UP000092177"/>
    </source>
</evidence>
<keyword evidence="2" id="KW-1185">Reference proteome</keyword>
<proteinExistence type="predicted"/>
<dbReference type="RefSeq" id="XP_018155079.1">
    <property type="nucleotide sequence ID" value="XM_018305655.1"/>
</dbReference>
<sequence length="373" mass="41443">MAILGSGHLHLDMERKSGIGAVDNAVSTGMSVTSPWTPHRRHFNAAIASWSWRPVNSLRSFPVPGRAGWTSRPPHLPSTGNCAPMNPVPVRSATRTQRANIQPVEHPLEISLSRCAHLLQSRDGGEARRRDKMRCSDEGTYIACVPWEHGEAHLHPVFICIPIGICIPVRHHQTEVLPPPRVHPSSGMSWVTRRPSTVDSSRLINLQLGGDRPYARRKLQVPLHPASGKRPWFVETRLSRFLSLALSFSSPELPHFLDSGCAWPLLFGTTELMTLTANQTKPPVAKPTHYSTPRTEDPPLRLPDLFYLFLPHLPLSPPPALFPPLSLQLTTNLDRQPLPVCLFEFRVAESPISKQLSRSLAGPMIVSLAQQHC</sequence>
<comment type="caution">
    <text evidence="1">The sequence shown here is derived from an EMBL/GenBank/DDBJ whole genome shotgun (WGS) entry which is preliminary data.</text>
</comment>
<dbReference type="GeneID" id="28869762"/>
<dbReference type="EMBL" id="LTAN01000007">
    <property type="protein sequence ID" value="OBR06561.1"/>
    <property type="molecule type" value="Genomic_DNA"/>
</dbReference>
<protein>
    <submittedName>
        <fullName evidence="1">Uncharacterized protein</fullName>
    </submittedName>
</protein>
<dbReference type="AlphaFoldDB" id="A0A1B7Y3H5"/>
<dbReference type="KEGG" id="chig:CH63R_10681"/>
<reference evidence="2" key="1">
    <citation type="journal article" date="2017" name="BMC Genomics">
        <title>Gapless genome assembly of Colletotrichum higginsianum reveals chromosome structure and association of transposable elements with secondary metabolite gene clusters.</title>
        <authorList>
            <person name="Dallery J.-F."/>
            <person name="Lapalu N."/>
            <person name="Zampounis A."/>
            <person name="Pigne S."/>
            <person name="Luyten I."/>
            <person name="Amselem J."/>
            <person name="Wittenberg A.H.J."/>
            <person name="Zhou S."/>
            <person name="de Queiroz M.V."/>
            <person name="Robin G.P."/>
            <person name="Auger A."/>
            <person name="Hainaut M."/>
            <person name="Henrissat B."/>
            <person name="Kim K.-T."/>
            <person name="Lee Y.-H."/>
            <person name="Lespinet O."/>
            <person name="Schwartz D.C."/>
            <person name="Thon M.R."/>
            <person name="O'Connell R.J."/>
        </authorList>
    </citation>
    <scope>NUCLEOTIDE SEQUENCE [LARGE SCALE GENOMIC DNA]</scope>
    <source>
        <strain evidence="2">IMI 349063</strain>
    </source>
</reference>